<evidence type="ECO:0000256" key="9">
    <source>
        <dbReference type="ARBA" id="ARBA00022909"/>
    </source>
</evidence>
<comment type="pathway">
    <text evidence="1">Cofactor biosynthesis; tetrahydrofolate biosynthesis; 2-amino-4-hydroxy-6-hydroxymethyl-7,8-dihydropteridine diphosphate from 7,8-dihydroneopterin triphosphate: step 4/4.</text>
</comment>
<comment type="function">
    <text evidence="10">Catalyzes the transfer of pyrophosphate from adenosine triphosphate (ATP) to 6-hydroxymethyl-7,8-dihydropterin, an enzymatic step in folate biosynthesis pathway.</text>
</comment>
<accession>A0ABS3M860</accession>
<keyword evidence="7" id="KW-0418">Kinase</keyword>
<reference evidence="14 15" key="1">
    <citation type="submission" date="2021-01" db="EMBL/GenBank/DDBJ databases">
        <title>Prevotella A2931 sp. nov.</title>
        <authorList>
            <person name="Buhl M."/>
            <person name="Oberhettinger P."/>
        </authorList>
    </citation>
    <scope>NUCLEOTIDE SEQUENCE [LARGE SCALE GENOMIC DNA]</scope>
    <source>
        <strain evidence="14 15">A2931</strain>
    </source>
</reference>
<keyword evidence="15" id="KW-1185">Reference proteome</keyword>
<evidence type="ECO:0000256" key="7">
    <source>
        <dbReference type="ARBA" id="ARBA00022777"/>
    </source>
</evidence>
<dbReference type="NCBIfam" id="TIGR01498">
    <property type="entry name" value="folK"/>
    <property type="match status" value="1"/>
</dbReference>
<evidence type="ECO:0000256" key="3">
    <source>
        <dbReference type="ARBA" id="ARBA00013253"/>
    </source>
</evidence>
<evidence type="ECO:0000313" key="15">
    <source>
        <dbReference type="Proteomes" id="UP000664265"/>
    </source>
</evidence>
<evidence type="ECO:0000256" key="4">
    <source>
        <dbReference type="ARBA" id="ARBA00016218"/>
    </source>
</evidence>
<evidence type="ECO:0000256" key="8">
    <source>
        <dbReference type="ARBA" id="ARBA00022840"/>
    </source>
</evidence>
<dbReference type="CDD" id="cd00483">
    <property type="entry name" value="HPPK"/>
    <property type="match status" value="1"/>
</dbReference>
<organism evidence="14 15">
    <name type="scientific">Prevotella illustrans</name>
    <dbReference type="NCBI Taxonomy" id="2800387"/>
    <lineage>
        <taxon>Bacteria</taxon>
        <taxon>Pseudomonadati</taxon>
        <taxon>Bacteroidota</taxon>
        <taxon>Bacteroidia</taxon>
        <taxon>Bacteroidales</taxon>
        <taxon>Prevotellaceae</taxon>
        <taxon>Prevotella</taxon>
    </lineage>
</organism>
<dbReference type="RefSeq" id="WP_107581254.1">
    <property type="nucleotide sequence ID" value="NZ_JAERMS010000049.1"/>
</dbReference>
<dbReference type="PANTHER" id="PTHR43071">
    <property type="entry name" value="2-AMINO-4-HYDROXY-6-HYDROXYMETHYLDIHYDROPTERIDINE PYROPHOSPHOKINASE"/>
    <property type="match status" value="1"/>
</dbReference>
<feature type="domain" description="7,8-dihydro-6-hydroxymethylpterin-pyrophosphokinase" evidence="13">
    <location>
        <begin position="5"/>
        <end position="133"/>
    </location>
</feature>
<evidence type="ECO:0000256" key="1">
    <source>
        <dbReference type="ARBA" id="ARBA00005051"/>
    </source>
</evidence>
<sequence length="136" mass="15469">MHTAYLGLGSNLGNRRRNMHEAVTLLNEYVGEVTAASSFYESEPWGFDSPNKFINICVRVSTPLSPRQLLEATKNVELAMGRTEKSHAGVYKDRIIDIDILLFDDIHINDSDLIIPHPQMETRDFVMVPLREILAR</sequence>
<comment type="similarity">
    <text evidence="2">Belongs to the HPPK family.</text>
</comment>
<keyword evidence="5 14" id="KW-0808">Transferase</keyword>
<dbReference type="Proteomes" id="UP000664265">
    <property type="component" value="Unassembled WGS sequence"/>
</dbReference>
<dbReference type="Gene3D" id="3.30.70.560">
    <property type="entry name" value="7,8-Dihydro-6-hydroxymethylpterin-pyrophosphokinase HPPK"/>
    <property type="match status" value="1"/>
</dbReference>
<dbReference type="PANTHER" id="PTHR43071:SF1">
    <property type="entry name" value="2-AMINO-4-HYDROXY-6-HYDROXYMETHYLDIHYDROPTERIDINE PYROPHOSPHOKINASE"/>
    <property type="match status" value="1"/>
</dbReference>
<dbReference type="EC" id="2.7.6.3" evidence="3"/>
<dbReference type="GO" id="GO:0003848">
    <property type="term" value="F:2-amino-4-hydroxy-6-hydroxymethyldihydropteridine diphosphokinase activity"/>
    <property type="evidence" value="ECO:0007669"/>
    <property type="project" value="UniProtKB-EC"/>
</dbReference>
<dbReference type="SUPFAM" id="SSF55083">
    <property type="entry name" value="6-hydroxymethyl-7,8-dihydropterin pyrophosphokinase, HPPK"/>
    <property type="match status" value="1"/>
</dbReference>
<evidence type="ECO:0000256" key="12">
    <source>
        <dbReference type="ARBA" id="ARBA00033413"/>
    </source>
</evidence>
<evidence type="ECO:0000256" key="10">
    <source>
        <dbReference type="ARBA" id="ARBA00029409"/>
    </source>
</evidence>
<evidence type="ECO:0000256" key="6">
    <source>
        <dbReference type="ARBA" id="ARBA00022741"/>
    </source>
</evidence>
<evidence type="ECO:0000256" key="2">
    <source>
        <dbReference type="ARBA" id="ARBA00005810"/>
    </source>
</evidence>
<keyword evidence="9" id="KW-0289">Folate biosynthesis</keyword>
<protein>
    <recommendedName>
        <fullName evidence="4">2-amino-4-hydroxy-6-hydroxymethyldihydropteridine pyrophosphokinase</fullName>
        <ecNumber evidence="3">2.7.6.3</ecNumber>
    </recommendedName>
    <alternativeName>
        <fullName evidence="11">6-hydroxymethyl-7,8-dihydropterin pyrophosphokinase</fullName>
    </alternativeName>
    <alternativeName>
        <fullName evidence="12">7,8-dihydro-6-hydroxymethylpterin-pyrophosphokinase</fullName>
    </alternativeName>
</protein>
<comment type="caution">
    <text evidence="14">The sequence shown here is derived from an EMBL/GenBank/DDBJ whole genome shotgun (WGS) entry which is preliminary data.</text>
</comment>
<keyword evidence="6" id="KW-0547">Nucleotide-binding</keyword>
<evidence type="ECO:0000256" key="11">
    <source>
        <dbReference type="ARBA" id="ARBA00029766"/>
    </source>
</evidence>
<evidence type="ECO:0000313" key="14">
    <source>
        <dbReference type="EMBL" id="MBO1364310.1"/>
    </source>
</evidence>
<gene>
    <name evidence="14" type="primary">folK</name>
    <name evidence="14" type="ORF">JHU38_11130</name>
</gene>
<proteinExistence type="inferred from homology"/>
<evidence type="ECO:0000256" key="5">
    <source>
        <dbReference type="ARBA" id="ARBA00022679"/>
    </source>
</evidence>
<keyword evidence="8" id="KW-0067">ATP-binding</keyword>
<dbReference type="Pfam" id="PF01288">
    <property type="entry name" value="HPPK"/>
    <property type="match status" value="1"/>
</dbReference>
<dbReference type="InterPro" id="IPR035907">
    <property type="entry name" value="Hppk_sf"/>
</dbReference>
<evidence type="ECO:0000259" key="13">
    <source>
        <dbReference type="Pfam" id="PF01288"/>
    </source>
</evidence>
<dbReference type="EMBL" id="JAERMS010000049">
    <property type="protein sequence ID" value="MBO1364310.1"/>
    <property type="molecule type" value="Genomic_DNA"/>
</dbReference>
<name>A0ABS3M860_9BACT</name>
<dbReference type="InterPro" id="IPR000550">
    <property type="entry name" value="Hppk"/>
</dbReference>